<proteinExistence type="inferred from homology"/>
<dbReference type="Pfam" id="PF14543">
    <property type="entry name" value="TAXi_N"/>
    <property type="match status" value="1"/>
</dbReference>
<dbReference type="PANTHER" id="PTHR47967">
    <property type="entry name" value="OS07G0603500 PROTEIN-RELATED"/>
    <property type="match status" value="1"/>
</dbReference>
<dbReference type="EMBL" id="CAXHTB010000006">
    <property type="protein sequence ID" value="CAL0308596.1"/>
    <property type="molecule type" value="Genomic_DNA"/>
</dbReference>
<dbReference type="InterPro" id="IPR051708">
    <property type="entry name" value="Plant_Aspart_Prot_A1"/>
</dbReference>
<feature type="compositionally biased region" description="Low complexity" evidence="4">
    <location>
        <begin position="55"/>
        <end position="68"/>
    </location>
</feature>
<name>A0AAV1WHP3_LUPLU</name>
<keyword evidence="2" id="KW-0645">Protease</keyword>
<dbReference type="GO" id="GO:0006508">
    <property type="term" value="P:proteolysis"/>
    <property type="evidence" value="ECO:0007669"/>
    <property type="project" value="UniProtKB-KW"/>
</dbReference>
<dbReference type="GO" id="GO:0008233">
    <property type="term" value="F:peptidase activity"/>
    <property type="evidence" value="ECO:0007669"/>
    <property type="project" value="UniProtKB-KW"/>
</dbReference>
<gene>
    <name evidence="6" type="ORF">LLUT_LOCUS9656</name>
</gene>
<dbReference type="PANTHER" id="PTHR47967:SF23">
    <property type="entry name" value="OS04G0448300 PROTEIN"/>
    <property type="match status" value="1"/>
</dbReference>
<comment type="similarity">
    <text evidence="1">Belongs to the peptidase A1 family.</text>
</comment>
<dbReference type="AlphaFoldDB" id="A0AAV1WHP3"/>
<keyword evidence="3" id="KW-0378">Hydrolase</keyword>
<comment type="caution">
    <text evidence="6">The sequence shown here is derived from an EMBL/GenBank/DDBJ whole genome shotgun (WGS) entry which is preliminary data.</text>
</comment>
<protein>
    <recommendedName>
        <fullName evidence="5">Peptidase A1 domain-containing protein</fullName>
    </recommendedName>
</protein>
<dbReference type="InterPro" id="IPR021109">
    <property type="entry name" value="Peptidase_aspartic_dom_sf"/>
</dbReference>
<evidence type="ECO:0000256" key="1">
    <source>
        <dbReference type="ARBA" id="ARBA00007447"/>
    </source>
</evidence>
<evidence type="ECO:0000256" key="2">
    <source>
        <dbReference type="ARBA" id="ARBA00022670"/>
    </source>
</evidence>
<accession>A0AAV1WHP3</accession>
<dbReference type="SUPFAM" id="SSF50630">
    <property type="entry name" value="Acid proteases"/>
    <property type="match status" value="1"/>
</dbReference>
<dbReference type="Pfam" id="PF14541">
    <property type="entry name" value="TAXi_C"/>
    <property type="match status" value="1"/>
</dbReference>
<evidence type="ECO:0000313" key="7">
    <source>
        <dbReference type="Proteomes" id="UP001497480"/>
    </source>
</evidence>
<feature type="domain" description="Peptidase A1" evidence="5">
    <location>
        <begin position="1"/>
        <end position="324"/>
    </location>
</feature>
<dbReference type="InterPro" id="IPR032799">
    <property type="entry name" value="TAXi_C"/>
</dbReference>
<reference evidence="6 7" key="1">
    <citation type="submission" date="2024-03" db="EMBL/GenBank/DDBJ databases">
        <authorList>
            <person name="Martinez-Hernandez J."/>
        </authorList>
    </citation>
    <scope>NUCLEOTIDE SEQUENCE [LARGE SCALE GENOMIC DNA]</scope>
</reference>
<dbReference type="GO" id="GO:0005576">
    <property type="term" value="C:extracellular region"/>
    <property type="evidence" value="ECO:0007669"/>
    <property type="project" value="TreeGrafter"/>
</dbReference>
<sequence length="324" mass="35944">MLVEIGIGTFDNDAYKSYLMVIDTASSTIWIQCEDCRKPPEGHCFPQKEDPFPNSKSKSYIPSEPSSSYSEQYADGSYSIGLNAKETFTFPSTSSSSSRLKFPNIDFGCGTNNNIPKAKDTKLPMAGILGMGAGKGSFINQIVKQFGGKFSYCFVRSDMESPPPMYLRFGTNIKPLRSSKTIKLLKDSGSFYAVTMVDIGVNGKKLHLNEAQMFGPNTKFRGLVIDSGGELTHISKGAYDVVVKELDKYFSKYKREFKKESSRSALCYSRIKGANGYNNIPGVTFYFEGGAQLDIIPEGTFHSLGEKIVPKMADYNLFLYMNDQ</sequence>
<dbReference type="InterPro" id="IPR033121">
    <property type="entry name" value="PEPTIDASE_A1"/>
</dbReference>
<dbReference type="InterPro" id="IPR032861">
    <property type="entry name" value="TAXi_N"/>
</dbReference>
<organism evidence="6 7">
    <name type="scientific">Lupinus luteus</name>
    <name type="common">European yellow lupine</name>
    <dbReference type="NCBI Taxonomy" id="3873"/>
    <lineage>
        <taxon>Eukaryota</taxon>
        <taxon>Viridiplantae</taxon>
        <taxon>Streptophyta</taxon>
        <taxon>Embryophyta</taxon>
        <taxon>Tracheophyta</taxon>
        <taxon>Spermatophyta</taxon>
        <taxon>Magnoliopsida</taxon>
        <taxon>eudicotyledons</taxon>
        <taxon>Gunneridae</taxon>
        <taxon>Pentapetalae</taxon>
        <taxon>rosids</taxon>
        <taxon>fabids</taxon>
        <taxon>Fabales</taxon>
        <taxon>Fabaceae</taxon>
        <taxon>Papilionoideae</taxon>
        <taxon>50 kb inversion clade</taxon>
        <taxon>genistoids sensu lato</taxon>
        <taxon>core genistoids</taxon>
        <taxon>Genisteae</taxon>
        <taxon>Lupinus</taxon>
    </lineage>
</organism>
<keyword evidence="7" id="KW-1185">Reference proteome</keyword>
<evidence type="ECO:0000256" key="4">
    <source>
        <dbReference type="SAM" id="MobiDB-lite"/>
    </source>
</evidence>
<evidence type="ECO:0000259" key="5">
    <source>
        <dbReference type="PROSITE" id="PS51767"/>
    </source>
</evidence>
<feature type="region of interest" description="Disordered" evidence="4">
    <location>
        <begin position="44"/>
        <end position="68"/>
    </location>
</feature>
<dbReference type="Gene3D" id="2.40.70.10">
    <property type="entry name" value="Acid Proteases"/>
    <property type="match status" value="2"/>
</dbReference>
<dbReference type="PROSITE" id="PS51767">
    <property type="entry name" value="PEPTIDASE_A1"/>
    <property type="match status" value="1"/>
</dbReference>
<dbReference type="Proteomes" id="UP001497480">
    <property type="component" value="Unassembled WGS sequence"/>
</dbReference>
<evidence type="ECO:0000313" key="6">
    <source>
        <dbReference type="EMBL" id="CAL0308596.1"/>
    </source>
</evidence>
<evidence type="ECO:0000256" key="3">
    <source>
        <dbReference type="ARBA" id="ARBA00022801"/>
    </source>
</evidence>